<evidence type="ECO:0000313" key="3">
    <source>
        <dbReference type="Proteomes" id="UP000076532"/>
    </source>
</evidence>
<gene>
    <name evidence="2" type="ORF">FIBSPDRAFT_906177</name>
</gene>
<feature type="compositionally biased region" description="Acidic residues" evidence="1">
    <location>
        <begin position="73"/>
        <end position="82"/>
    </location>
</feature>
<evidence type="ECO:0000313" key="2">
    <source>
        <dbReference type="EMBL" id="KZP02077.1"/>
    </source>
</evidence>
<feature type="region of interest" description="Disordered" evidence="1">
    <location>
        <begin position="56"/>
        <end position="83"/>
    </location>
</feature>
<sequence length="116" mass="13354">DLDMIYRYKDVASYLARLAYTWRQKVRIIDHPLGLQSWGPSAEALAEANIHELTAQVESEEDGSDDGNSSESSAEEDTDEELYDHMEALVLNEHYKESRDFIMADVDKSSKRRRLD</sequence>
<dbReference type="Proteomes" id="UP000076532">
    <property type="component" value="Unassembled WGS sequence"/>
</dbReference>
<keyword evidence="3" id="KW-1185">Reference proteome</keyword>
<reference evidence="2 3" key="1">
    <citation type="journal article" date="2016" name="Mol. Biol. Evol.">
        <title>Comparative Genomics of Early-Diverging Mushroom-Forming Fungi Provides Insights into the Origins of Lignocellulose Decay Capabilities.</title>
        <authorList>
            <person name="Nagy L.G."/>
            <person name="Riley R."/>
            <person name="Tritt A."/>
            <person name="Adam C."/>
            <person name="Daum C."/>
            <person name="Floudas D."/>
            <person name="Sun H."/>
            <person name="Yadav J.S."/>
            <person name="Pangilinan J."/>
            <person name="Larsson K.H."/>
            <person name="Matsuura K."/>
            <person name="Barry K."/>
            <person name="Labutti K."/>
            <person name="Kuo R."/>
            <person name="Ohm R.A."/>
            <person name="Bhattacharya S.S."/>
            <person name="Shirouzu T."/>
            <person name="Yoshinaga Y."/>
            <person name="Martin F.M."/>
            <person name="Grigoriev I.V."/>
            <person name="Hibbett D.S."/>
        </authorList>
    </citation>
    <scope>NUCLEOTIDE SEQUENCE [LARGE SCALE GENOMIC DNA]</scope>
    <source>
        <strain evidence="2 3">CBS 109695</strain>
    </source>
</reference>
<accession>A0A167SMQ7</accession>
<feature type="non-terminal residue" evidence="2">
    <location>
        <position position="1"/>
    </location>
</feature>
<dbReference type="EMBL" id="KV419041">
    <property type="protein sequence ID" value="KZP02077.1"/>
    <property type="molecule type" value="Genomic_DNA"/>
</dbReference>
<protein>
    <submittedName>
        <fullName evidence="2">Uncharacterized protein</fullName>
    </submittedName>
</protein>
<dbReference type="AlphaFoldDB" id="A0A167SMQ7"/>
<proteinExistence type="predicted"/>
<evidence type="ECO:0000256" key="1">
    <source>
        <dbReference type="SAM" id="MobiDB-lite"/>
    </source>
</evidence>
<organism evidence="2 3">
    <name type="scientific">Athelia psychrophila</name>
    <dbReference type="NCBI Taxonomy" id="1759441"/>
    <lineage>
        <taxon>Eukaryota</taxon>
        <taxon>Fungi</taxon>
        <taxon>Dikarya</taxon>
        <taxon>Basidiomycota</taxon>
        <taxon>Agaricomycotina</taxon>
        <taxon>Agaricomycetes</taxon>
        <taxon>Agaricomycetidae</taxon>
        <taxon>Atheliales</taxon>
        <taxon>Atheliaceae</taxon>
        <taxon>Athelia</taxon>
    </lineage>
</organism>
<name>A0A167SMQ7_9AGAM</name>